<dbReference type="Proteomes" id="UP000178305">
    <property type="component" value="Unassembled WGS sequence"/>
</dbReference>
<keyword evidence="1" id="KW-0472">Membrane</keyword>
<reference evidence="2 3" key="1">
    <citation type="journal article" date="2016" name="Nat. Commun.">
        <title>Thousands of microbial genomes shed light on interconnected biogeochemical processes in an aquifer system.</title>
        <authorList>
            <person name="Anantharaman K."/>
            <person name="Brown C.T."/>
            <person name="Hug L.A."/>
            <person name="Sharon I."/>
            <person name="Castelle C.J."/>
            <person name="Probst A.J."/>
            <person name="Thomas B.C."/>
            <person name="Singh A."/>
            <person name="Wilkins M.J."/>
            <person name="Karaoz U."/>
            <person name="Brodie E.L."/>
            <person name="Williams K.H."/>
            <person name="Hubbard S.S."/>
            <person name="Banfield J.F."/>
        </authorList>
    </citation>
    <scope>NUCLEOTIDE SEQUENCE [LARGE SCALE GENOMIC DNA]</scope>
</reference>
<proteinExistence type="predicted"/>
<evidence type="ECO:0000313" key="2">
    <source>
        <dbReference type="EMBL" id="OGG27977.1"/>
    </source>
</evidence>
<sequence>MKTERLLWSTLIVFLISLLGVMMLYGKSFLEWFIHSPGASTDRFVFQSKIFGYKFEIGNKWELENMAAMWEIFEPNGVYEVGGIASAYTIKQITIKLVSKPVVVDNENRIRHEIYEGESKEGRLISNSTLRGNFEKQELEFFIYISPDWLKHPTKTTVGDFSNAETAGSHIASFHVATLLFESSIKNKKLIITMSRDEQLEFRTALRRLIDDWRTHENIGYPAVVKKKTMWLF</sequence>
<gene>
    <name evidence="2" type="ORF">A3A64_00440</name>
</gene>
<feature type="transmembrane region" description="Helical" evidence="1">
    <location>
        <begin position="6"/>
        <end position="25"/>
    </location>
</feature>
<accession>A0A1F6AUJ5</accession>
<keyword evidence="1" id="KW-1133">Transmembrane helix</keyword>
<comment type="caution">
    <text evidence="2">The sequence shown here is derived from an EMBL/GenBank/DDBJ whole genome shotgun (WGS) entry which is preliminary data.</text>
</comment>
<dbReference type="AlphaFoldDB" id="A0A1F6AUJ5"/>
<dbReference type="EMBL" id="MFJY01000029">
    <property type="protein sequence ID" value="OGG27977.1"/>
    <property type="molecule type" value="Genomic_DNA"/>
</dbReference>
<evidence type="ECO:0000256" key="1">
    <source>
        <dbReference type="SAM" id="Phobius"/>
    </source>
</evidence>
<protein>
    <submittedName>
        <fullName evidence="2">Uncharacterized protein</fullName>
    </submittedName>
</protein>
<name>A0A1F6AUJ5_9BACT</name>
<organism evidence="2 3">
    <name type="scientific">Candidatus Gottesmanbacteria bacterium RIFCSPLOWO2_01_FULL_48_11</name>
    <dbReference type="NCBI Taxonomy" id="1798395"/>
    <lineage>
        <taxon>Bacteria</taxon>
        <taxon>Candidatus Gottesmaniibacteriota</taxon>
    </lineage>
</organism>
<keyword evidence="1" id="KW-0812">Transmembrane</keyword>
<evidence type="ECO:0000313" key="3">
    <source>
        <dbReference type="Proteomes" id="UP000178305"/>
    </source>
</evidence>